<feature type="domain" description="Rho termination factor-like N-terminal" evidence="1">
    <location>
        <begin position="64"/>
        <end position="103"/>
    </location>
</feature>
<sequence length="103" mass="11382">MPKVEKISGGQVFIKSIGQHFSLGDRADVGEELAAYLCDERGDFAIVEELPEPADLTVDEDSDDLEDKTVDDLQDLAAEAEIGGRSKMNKDDLIEALRDEREE</sequence>
<protein>
    <recommendedName>
        <fullName evidence="1">Rho termination factor-like N-terminal domain-containing protein</fullName>
    </recommendedName>
</protein>
<organism evidence="2 3">
    <name type="scientific">Natrialba aegyptia DSM 13077</name>
    <dbReference type="NCBI Taxonomy" id="1227491"/>
    <lineage>
        <taxon>Archaea</taxon>
        <taxon>Methanobacteriati</taxon>
        <taxon>Methanobacteriota</taxon>
        <taxon>Stenosarchaea group</taxon>
        <taxon>Halobacteria</taxon>
        <taxon>Halobacteriales</taxon>
        <taxon>Natrialbaceae</taxon>
        <taxon>Natrialba</taxon>
    </lineage>
</organism>
<name>M0B6V9_9EURY</name>
<keyword evidence="3" id="KW-1185">Reference proteome</keyword>
<gene>
    <name evidence="2" type="ORF">C480_10420</name>
</gene>
<dbReference type="GO" id="GO:0006353">
    <property type="term" value="P:DNA-templated transcription termination"/>
    <property type="evidence" value="ECO:0007669"/>
    <property type="project" value="InterPro"/>
</dbReference>
<dbReference type="InterPro" id="IPR011112">
    <property type="entry name" value="Rho-like_N"/>
</dbReference>
<dbReference type="SUPFAM" id="SSF68912">
    <property type="entry name" value="Rho N-terminal domain-like"/>
    <property type="match status" value="1"/>
</dbReference>
<dbReference type="RefSeq" id="WP_006665548.1">
    <property type="nucleotide sequence ID" value="NZ_AOIP01000024.1"/>
</dbReference>
<dbReference type="Pfam" id="PF07498">
    <property type="entry name" value="Rho_N"/>
    <property type="match status" value="1"/>
</dbReference>
<evidence type="ECO:0000313" key="2">
    <source>
        <dbReference type="EMBL" id="ELZ05389.1"/>
    </source>
</evidence>
<dbReference type="InterPro" id="IPR036269">
    <property type="entry name" value="Rho_N_sf"/>
</dbReference>
<dbReference type="EMBL" id="AOIP01000024">
    <property type="protein sequence ID" value="ELZ05389.1"/>
    <property type="molecule type" value="Genomic_DNA"/>
</dbReference>
<reference evidence="2 3" key="1">
    <citation type="journal article" date="2014" name="PLoS Genet.">
        <title>Phylogenetically driven sequencing of extremely halophilic archaea reveals strategies for static and dynamic osmo-response.</title>
        <authorList>
            <person name="Becker E.A."/>
            <person name="Seitzer P.M."/>
            <person name="Tritt A."/>
            <person name="Larsen D."/>
            <person name="Krusor M."/>
            <person name="Yao A.I."/>
            <person name="Wu D."/>
            <person name="Madern D."/>
            <person name="Eisen J.A."/>
            <person name="Darling A.E."/>
            <person name="Facciotti M.T."/>
        </authorList>
    </citation>
    <scope>NUCLEOTIDE SEQUENCE [LARGE SCALE GENOMIC DNA]</scope>
    <source>
        <strain evidence="2 3">DSM 13077</strain>
    </source>
</reference>
<evidence type="ECO:0000259" key="1">
    <source>
        <dbReference type="SMART" id="SM00959"/>
    </source>
</evidence>
<dbReference type="Proteomes" id="UP000011591">
    <property type="component" value="Unassembled WGS sequence"/>
</dbReference>
<dbReference type="OrthoDB" id="350877at2157"/>
<dbReference type="AlphaFoldDB" id="M0B6V9"/>
<accession>M0B6V9</accession>
<comment type="caution">
    <text evidence="2">The sequence shown here is derived from an EMBL/GenBank/DDBJ whole genome shotgun (WGS) entry which is preliminary data.</text>
</comment>
<proteinExistence type="predicted"/>
<evidence type="ECO:0000313" key="3">
    <source>
        <dbReference type="Proteomes" id="UP000011591"/>
    </source>
</evidence>
<dbReference type="SMART" id="SM00959">
    <property type="entry name" value="Rho_N"/>
    <property type="match status" value="1"/>
</dbReference>
<dbReference type="PATRIC" id="fig|1227491.4.peg.2139"/>